<sequence>MIMAASAASLFLCSCEKVEELVRKVKGEEAKALTVSDEELAKSDAAAAKYLTAIEKVPSILAKVRDEKSAFAARKQLDDISREVSLIVGDLAGVEGKDKKLLSSKESAPPTTKPASPKGKAGTPVSNGKRATPQIDGGIYWYVRDENQEAYGKRAKVVAQRIQTHINRIANMTRYSPVALDVVLDGILVLAGVESGGAVPGDATPAGIKPMPKDWMPMGLTPKSS</sequence>
<gene>
    <name evidence="2" type="ORF">NT6N_10600</name>
</gene>
<name>A0AAT9FJ47_9BACT</name>
<feature type="region of interest" description="Disordered" evidence="1">
    <location>
        <begin position="204"/>
        <end position="225"/>
    </location>
</feature>
<feature type="region of interest" description="Disordered" evidence="1">
    <location>
        <begin position="99"/>
        <end position="131"/>
    </location>
</feature>
<protein>
    <submittedName>
        <fullName evidence="2">Uncharacterized protein</fullName>
    </submittedName>
</protein>
<organism evidence="2">
    <name type="scientific">Oceaniferula spumae</name>
    <dbReference type="NCBI Taxonomy" id="2979115"/>
    <lineage>
        <taxon>Bacteria</taxon>
        <taxon>Pseudomonadati</taxon>
        <taxon>Verrucomicrobiota</taxon>
        <taxon>Verrucomicrobiia</taxon>
        <taxon>Verrucomicrobiales</taxon>
        <taxon>Verrucomicrobiaceae</taxon>
        <taxon>Oceaniferula</taxon>
    </lineage>
</organism>
<dbReference type="KEGG" id="osu:NT6N_10600"/>
<evidence type="ECO:0000313" key="2">
    <source>
        <dbReference type="EMBL" id="BDS06020.1"/>
    </source>
</evidence>
<evidence type="ECO:0000256" key="1">
    <source>
        <dbReference type="SAM" id="MobiDB-lite"/>
    </source>
</evidence>
<dbReference type="AlphaFoldDB" id="A0AAT9FJ47"/>
<proteinExistence type="predicted"/>
<dbReference type="EMBL" id="AP026866">
    <property type="protein sequence ID" value="BDS06020.1"/>
    <property type="molecule type" value="Genomic_DNA"/>
</dbReference>
<accession>A0AAT9FJ47</accession>
<feature type="compositionally biased region" description="Polar residues" evidence="1">
    <location>
        <begin position="104"/>
        <end position="114"/>
    </location>
</feature>
<reference evidence="2" key="1">
    <citation type="submission" date="2024-07" db="EMBL/GenBank/DDBJ databases">
        <title>Complete genome sequence of Verrucomicrobiaceae bacterium NT6N.</title>
        <authorList>
            <person name="Huang C."/>
            <person name="Takami H."/>
            <person name="Hamasaki K."/>
        </authorList>
    </citation>
    <scope>NUCLEOTIDE SEQUENCE</scope>
    <source>
        <strain evidence="2">NT6N</strain>
    </source>
</reference>